<organism evidence="5 6">
    <name type="scientific">Tribonema minus</name>
    <dbReference type="NCBI Taxonomy" id="303371"/>
    <lineage>
        <taxon>Eukaryota</taxon>
        <taxon>Sar</taxon>
        <taxon>Stramenopiles</taxon>
        <taxon>Ochrophyta</taxon>
        <taxon>PX clade</taxon>
        <taxon>Xanthophyceae</taxon>
        <taxon>Tribonematales</taxon>
        <taxon>Tribonemataceae</taxon>
        <taxon>Tribonema</taxon>
    </lineage>
</organism>
<dbReference type="Pfam" id="PF09818">
    <property type="entry name" value="ABC_ATPase"/>
    <property type="match status" value="1"/>
</dbReference>
<evidence type="ECO:0000259" key="4">
    <source>
        <dbReference type="Pfam" id="PF21117"/>
    </source>
</evidence>
<feature type="domain" description="MRB1590-like C-terminal" evidence="4">
    <location>
        <begin position="607"/>
        <end position="707"/>
    </location>
</feature>
<feature type="domain" description="ATPase of the ABC class N-terminal" evidence="3">
    <location>
        <begin position="74"/>
        <end position="246"/>
    </location>
</feature>
<evidence type="ECO:0000256" key="1">
    <source>
        <dbReference type="SAM" id="MobiDB-lite"/>
    </source>
</evidence>
<evidence type="ECO:0000313" key="6">
    <source>
        <dbReference type="Proteomes" id="UP000664859"/>
    </source>
</evidence>
<dbReference type="InterPro" id="IPR046834">
    <property type="entry name" value="ABC_ATPase_C"/>
</dbReference>
<proteinExistence type="predicted"/>
<evidence type="ECO:0000259" key="3">
    <source>
        <dbReference type="Pfam" id="PF20446"/>
    </source>
</evidence>
<protein>
    <submittedName>
        <fullName evidence="5">Uncharacterized protein</fullName>
    </submittedName>
</protein>
<evidence type="ECO:0000259" key="2">
    <source>
        <dbReference type="Pfam" id="PF09818"/>
    </source>
</evidence>
<keyword evidence="6" id="KW-1185">Reference proteome</keyword>
<dbReference type="PANTHER" id="PTHR38149">
    <property type="entry name" value="ATPASE"/>
    <property type="match status" value="1"/>
</dbReference>
<dbReference type="AlphaFoldDB" id="A0A835YTL6"/>
<gene>
    <name evidence="5" type="ORF">JKP88DRAFT_350965</name>
</gene>
<evidence type="ECO:0000313" key="5">
    <source>
        <dbReference type="EMBL" id="KAG5176854.1"/>
    </source>
</evidence>
<dbReference type="OrthoDB" id="189459at2759"/>
<dbReference type="Pfam" id="PF20446">
    <property type="entry name" value="ABC_N"/>
    <property type="match status" value="1"/>
</dbReference>
<feature type="domain" description="ATPase of the ABC class C-terminal" evidence="2">
    <location>
        <begin position="268"/>
        <end position="485"/>
    </location>
</feature>
<dbReference type="InterPro" id="IPR019195">
    <property type="entry name" value="ABC_ATPase_put"/>
</dbReference>
<dbReference type="EMBL" id="JAFCMP010000532">
    <property type="protein sequence ID" value="KAG5176854.1"/>
    <property type="molecule type" value="Genomic_DNA"/>
</dbReference>
<reference evidence="5" key="1">
    <citation type="submission" date="2021-02" db="EMBL/GenBank/DDBJ databases">
        <title>First Annotated Genome of the Yellow-green Alga Tribonema minus.</title>
        <authorList>
            <person name="Mahan K.M."/>
        </authorList>
    </citation>
    <scope>NUCLEOTIDE SEQUENCE</scope>
    <source>
        <strain evidence="5">UTEX B ZZ1240</strain>
    </source>
</reference>
<sequence>MAEGVVAEEQVAAAEVTLLAAGQAEAAAEDDFENGMSSDDSRPSTGASGGGGGGGDFSGAAPSKCTARRGTSHDLVDTLRRIDNRPYGAYHDIEGTFAFDGGAAGGVPFALAVDKVQADPFAAPSRFHVTLPAAAAGFPQEARSSRVRAIALCDFLTRAFWRAAHAAGADQRRESGGWSGTKGGEITMDKPGQHVLERTSVQLLPDGGVQARFTVALPARGRTICGTWAAEILGATVPKLVAASVMEMREATAPKLGAASLCYSALDAAALREHIVSAEDQEALRSAVTAKGDVGFVANGAVLPRESGNSDRPMEGASVVRFQSPPELEVSYALPSGRAVTGMRIPPGVTLVVGGGFHGKSTLLQALEVGVYNHIPGDGREFVTVRSGAVKVRAEDGRSVCGVDISPFIDNLPFGRSTGAFTTADASGSTSQAASIMEALEAGCDTLMVDEDTCATNFMIRDARMQALVAPDKEPITPFISKASARAHGRARCGLLRPGQRARPVRALYADKGVSSVLVIGGAGDYFEGKLFLVSHAFPKSVGVTFYQVADTVVMMDCYAPRDVTAQARAIVTESLSLGHKSVIQLPEFGQVSQRTPSAASFTTHGKVVARGKDKIQYGDVDIELAPVEQLCEASQTRAIGAAMRLLASSVGPMAQRATMQHVLDWFDSQVDSNGLDALALNAFIGDFARPRRFELAAAINRYRGAERKSEMKHKQQQTEAGTAD</sequence>
<dbReference type="InterPro" id="IPR046833">
    <property type="entry name" value="ABC_N"/>
</dbReference>
<name>A0A835YTL6_9STRA</name>
<feature type="region of interest" description="Disordered" evidence="1">
    <location>
        <begin position="706"/>
        <end position="725"/>
    </location>
</feature>
<dbReference type="PANTHER" id="PTHR38149:SF1">
    <property type="entry name" value="ATPASE"/>
    <property type="match status" value="1"/>
</dbReference>
<dbReference type="Pfam" id="PF21117">
    <property type="entry name" value="MRB1590_C"/>
    <property type="match status" value="1"/>
</dbReference>
<dbReference type="Proteomes" id="UP000664859">
    <property type="component" value="Unassembled WGS sequence"/>
</dbReference>
<accession>A0A835YTL6</accession>
<feature type="compositionally biased region" description="Gly residues" evidence="1">
    <location>
        <begin position="47"/>
        <end position="57"/>
    </location>
</feature>
<comment type="caution">
    <text evidence="5">The sequence shown here is derived from an EMBL/GenBank/DDBJ whole genome shotgun (WGS) entry which is preliminary data.</text>
</comment>
<feature type="region of interest" description="Disordered" evidence="1">
    <location>
        <begin position="24"/>
        <end position="72"/>
    </location>
</feature>
<dbReference type="InterPro" id="IPR049069">
    <property type="entry name" value="MRB1590-like_C"/>
</dbReference>